<dbReference type="SUPFAM" id="SSF51905">
    <property type="entry name" value="FAD/NAD(P)-binding domain"/>
    <property type="match status" value="1"/>
</dbReference>
<keyword evidence="1" id="KW-0732">Signal</keyword>
<dbReference type="InterPro" id="IPR002937">
    <property type="entry name" value="Amino_oxidase"/>
</dbReference>
<dbReference type="PANTHER" id="PTHR10742">
    <property type="entry name" value="FLAVIN MONOAMINE OXIDASE"/>
    <property type="match status" value="1"/>
</dbReference>
<dbReference type="GO" id="GO:0016491">
    <property type="term" value="F:oxidoreductase activity"/>
    <property type="evidence" value="ECO:0007669"/>
    <property type="project" value="InterPro"/>
</dbReference>
<protein>
    <recommendedName>
        <fullName evidence="2">Amine oxidase domain-containing protein</fullName>
    </recommendedName>
</protein>
<name>A0A813DY30_POLGL</name>
<dbReference type="PANTHER" id="PTHR10742:SF313">
    <property type="entry name" value="AMINE OXIDASE"/>
    <property type="match status" value="1"/>
</dbReference>
<dbReference type="InterPro" id="IPR050281">
    <property type="entry name" value="Flavin_monoamine_oxidase"/>
</dbReference>
<gene>
    <name evidence="3" type="ORF">PGLA1383_LOCUS9082</name>
</gene>
<dbReference type="OMA" id="EAQAVDW"/>
<evidence type="ECO:0000313" key="3">
    <source>
        <dbReference type="EMBL" id="CAE8590360.1"/>
    </source>
</evidence>
<sequence>MQGCLVITCGLFLLAEGGIGSSTAHDCELDVLVLGAGISGVKAGATLYEGGVRNFAVLEQSQRIGGRMWNVQWHGQSIELGANWIEGIPQKEDPIWSIAQEIGLQGNYTCQEGSDEEPLLYNSAGKLGTNESLALHQRFAAAVSAAFAVSCQRHRAGLGDVSLREALSSVGWPAIKNQTPLERTLEFFVVDWDFQYPPDNVSLFNYFDVGKGTYEETCAGVKLKSRRAHRAVRMGMLDSFAWEPPRFFVTDPRGYAAVAQHVAKPFLQDATNLGTSRTSQGKCPESRMLFNKTVVTIDYGDANNDRGVRVETSDGSVYWAKHCILTFSAGVINAAVESGTLFRPALPEWKAGAFARIQNGVYTKIFLRFETQFWDDADYILFADSSRRGYYAVWQDMESHHKFFPKGSNILLVTVVHEDSKRIEVQPTAQTLEEVHAVLSNMYGPHIPRPLDVVVPKWHSDPSFRGSWSNIAVGTTVSDFRLLQKALGGLIFAGEATDQDFNGFVLGGYHSGERAAKHVLEALEKGSDALVSEPSSLSPGMPAYLRSACLSHFPWSFCCSLPFFF</sequence>
<dbReference type="EMBL" id="CAJNNV010004234">
    <property type="protein sequence ID" value="CAE8590360.1"/>
    <property type="molecule type" value="Genomic_DNA"/>
</dbReference>
<dbReference type="GO" id="GO:0006598">
    <property type="term" value="P:polyamine catabolic process"/>
    <property type="evidence" value="ECO:0007669"/>
    <property type="project" value="TreeGrafter"/>
</dbReference>
<dbReference type="Gene3D" id="3.90.660.10">
    <property type="match status" value="1"/>
</dbReference>
<dbReference type="Pfam" id="PF01593">
    <property type="entry name" value="Amino_oxidase"/>
    <property type="match status" value="1"/>
</dbReference>
<dbReference type="SUPFAM" id="SSF54373">
    <property type="entry name" value="FAD-linked reductases, C-terminal domain"/>
    <property type="match status" value="1"/>
</dbReference>
<proteinExistence type="predicted"/>
<dbReference type="Gene3D" id="3.50.50.60">
    <property type="entry name" value="FAD/NAD(P)-binding domain"/>
    <property type="match status" value="1"/>
</dbReference>
<evidence type="ECO:0000256" key="1">
    <source>
        <dbReference type="SAM" id="SignalP"/>
    </source>
</evidence>
<dbReference type="InterPro" id="IPR036188">
    <property type="entry name" value="FAD/NAD-bd_sf"/>
</dbReference>
<feature type="chain" id="PRO_5032840347" description="Amine oxidase domain-containing protein" evidence="1">
    <location>
        <begin position="25"/>
        <end position="565"/>
    </location>
</feature>
<comment type="caution">
    <text evidence="3">The sequence shown here is derived from an EMBL/GenBank/DDBJ whole genome shotgun (WGS) entry which is preliminary data.</text>
</comment>
<accession>A0A813DY30</accession>
<dbReference type="Proteomes" id="UP000654075">
    <property type="component" value="Unassembled WGS sequence"/>
</dbReference>
<feature type="signal peptide" evidence="1">
    <location>
        <begin position="1"/>
        <end position="24"/>
    </location>
</feature>
<feature type="domain" description="Amine oxidase" evidence="2">
    <location>
        <begin position="38"/>
        <end position="520"/>
    </location>
</feature>
<evidence type="ECO:0000259" key="2">
    <source>
        <dbReference type="Pfam" id="PF01593"/>
    </source>
</evidence>
<keyword evidence="4" id="KW-1185">Reference proteome</keyword>
<dbReference type="OrthoDB" id="5046242at2759"/>
<organism evidence="3 4">
    <name type="scientific">Polarella glacialis</name>
    <name type="common">Dinoflagellate</name>
    <dbReference type="NCBI Taxonomy" id="89957"/>
    <lineage>
        <taxon>Eukaryota</taxon>
        <taxon>Sar</taxon>
        <taxon>Alveolata</taxon>
        <taxon>Dinophyceae</taxon>
        <taxon>Suessiales</taxon>
        <taxon>Suessiaceae</taxon>
        <taxon>Polarella</taxon>
    </lineage>
</organism>
<evidence type="ECO:0000313" key="4">
    <source>
        <dbReference type="Proteomes" id="UP000654075"/>
    </source>
</evidence>
<dbReference type="AlphaFoldDB" id="A0A813DY30"/>
<reference evidence="3" key="1">
    <citation type="submission" date="2021-02" db="EMBL/GenBank/DDBJ databases">
        <authorList>
            <person name="Dougan E. K."/>
            <person name="Rhodes N."/>
            <person name="Thang M."/>
            <person name="Chan C."/>
        </authorList>
    </citation>
    <scope>NUCLEOTIDE SEQUENCE</scope>
</reference>